<name>A0A0A8YGC9_ARUDO</name>
<proteinExistence type="predicted"/>
<dbReference type="AlphaFoldDB" id="A0A0A8YGC9"/>
<evidence type="ECO:0000313" key="1">
    <source>
        <dbReference type="EMBL" id="JAD25349.1"/>
    </source>
</evidence>
<dbReference type="EMBL" id="GBRH01272546">
    <property type="protein sequence ID" value="JAD25349.1"/>
    <property type="molecule type" value="Transcribed_RNA"/>
</dbReference>
<reference evidence="1" key="2">
    <citation type="journal article" date="2015" name="Data Brief">
        <title>Shoot transcriptome of the giant reed, Arundo donax.</title>
        <authorList>
            <person name="Barrero R.A."/>
            <person name="Guerrero F.D."/>
            <person name="Moolhuijzen P."/>
            <person name="Goolsby J.A."/>
            <person name="Tidwell J."/>
            <person name="Bellgard S.E."/>
            <person name="Bellgard M.I."/>
        </authorList>
    </citation>
    <scope>NUCLEOTIDE SEQUENCE</scope>
    <source>
        <tissue evidence="1">Shoot tissue taken approximately 20 cm above the soil surface</tissue>
    </source>
</reference>
<protein>
    <submittedName>
        <fullName evidence="1">Uncharacterized protein</fullName>
    </submittedName>
</protein>
<accession>A0A0A8YGC9</accession>
<organism evidence="1">
    <name type="scientific">Arundo donax</name>
    <name type="common">Giant reed</name>
    <name type="synonym">Donax arundinaceus</name>
    <dbReference type="NCBI Taxonomy" id="35708"/>
    <lineage>
        <taxon>Eukaryota</taxon>
        <taxon>Viridiplantae</taxon>
        <taxon>Streptophyta</taxon>
        <taxon>Embryophyta</taxon>
        <taxon>Tracheophyta</taxon>
        <taxon>Spermatophyta</taxon>
        <taxon>Magnoliopsida</taxon>
        <taxon>Liliopsida</taxon>
        <taxon>Poales</taxon>
        <taxon>Poaceae</taxon>
        <taxon>PACMAD clade</taxon>
        <taxon>Arundinoideae</taxon>
        <taxon>Arundineae</taxon>
        <taxon>Arundo</taxon>
    </lineage>
</organism>
<sequence length="58" mass="7045">MQSIFHTVCGFEFQPNKWAHHIVIPSYSDDCSNFKQTEDNKHKHRLTNSCYRFFMNDY</sequence>
<reference evidence="1" key="1">
    <citation type="submission" date="2014-09" db="EMBL/GenBank/DDBJ databases">
        <authorList>
            <person name="Magalhaes I.L.F."/>
            <person name="Oliveira U."/>
            <person name="Santos F.R."/>
            <person name="Vidigal T.H.D.A."/>
            <person name="Brescovit A.D."/>
            <person name="Santos A.J."/>
        </authorList>
    </citation>
    <scope>NUCLEOTIDE SEQUENCE</scope>
    <source>
        <tissue evidence="1">Shoot tissue taken approximately 20 cm above the soil surface</tissue>
    </source>
</reference>